<evidence type="ECO:0000313" key="2">
    <source>
        <dbReference type="Proteomes" id="UP000319383"/>
    </source>
</evidence>
<gene>
    <name evidence="1" type="ORF">Mal52_56720</name>
</gene>
<name>A0A517ZXC3_9PLAN</name>
<protein>
    <recommendedName>
        <fullName evidence="3">Lipoprotein</fullName>
    </recommendedName>
</protein>
<dbReference type="PROSITE" id="PS51257">
    <property type="entry name" value="PROKAR_LIPOPROTEIN"/>
    <property type="match status" value="1"/>
</dbReference>
<organism evidence="1 2">
    <name type="scientific">Symmachiella dynata</name>
    <dbReference type="NCBI Taxonomy" id="2527995"/>
    <lineage>
        <taxon>Bacteria</taxon>
        <taxon>Pseudomonadati</taxon>
        <taxon>Planctomycetota</taxon>
        <taxon>Planctomycetia</taxon>
        <taxon>Planctomycetales</taxon>
        <taxon>Planctomycetaceae</taxon>
        <taxon>Symmachiella</taxon>
    </lineage>
</organism>
<proteinExistence type="predicted"/>
<sequence>MISRILAVVLPLFLIAGCNTPKPLQTSDLPAEFRNAGLPGVEKMQQRILEQTPPGTPIEKAEKVMSDNGFKIEKKSDETGAYLDCDLGPGGEYFGTKRWRVKIRHTNGIVDDVAVSAGANRP</sequence>
<dbReference type="AlphaFoldDB" id="A0A517ZXC3"/>
<dbReference type="RefSeq" id="WP_145379842.1">
    <property type="nucleotide sequence ID" value="NZ_CP036276.1"/>
</dbReference>
<reference evidence="1 2" key="1">
    <citation type="submission" date="2019-02" db="EMBL/GenBank/DDBJ databases">
        <title>Deep-cultivation of Planctomycetes and their phenomic and genomic characterization uncovers novel biology.</title>
        <authorList>
            <person name="Wiegand S."/>
            <person name="Jogler M."/>
            <person name="Boedeker C."/>
            <person name="Pinto D."/>
            <person name="Vollmers J."/>
            <person name="Rivas-Marin E."/>
            <person name="Kohn T."/>
            <person name="Peeters S.H."/>
            <person name="Heuer A."/>
            <person name="Rast P."/>
            <person name="Oberbeckmann S."/>
            <person name="Bunk B."/>
            <person name="Jeske O."/>
            <person name="Meyerdierks A."/>
            <person name="Storesund J.E."/>
            <person name="Kallscheuer N."/>
            <person name="Luecker S."/>
            <person name="Lage O.M."/>
            <person name="Pohl T."/>
            <person name="Merkel B.J."/>
            <person name="Hornburger P."/>
            <person name="Mueller R.-W."/>
            <person name="Bruemmer F."/>
            <person name="Labrenz M."/>
            <person name="Spormann A.M."/>
            <person name="Op den Camp H."/>
            <person name="Overmann J."/>
            <person name="Amann R."/>
            <person name="Jetten M.S.M."/>
            <person name="Mascher T."/>
            <person name="Medema M.H."/>
            <person name="Devos D.P."/>
            <person name="Kaster A.-K."/>
            <person name="Ovreas L."/>
            <person name="Rohde M."/>
            <person name="Galperin M.Y."/>
            <person name="Jogler C."/>
        </authorList>
    </citation>
    <scope>NUCLEOTIDE SEQUENCE [LARGE SCALE GENOMIC DNA]</scope>
    <source>
        <strain evidence="1 2">Mal52</strain>
    </source>
</reference>
<keyword evidence="2" id="KW-1185">Reference proteome</keyword>
<dbReference type="Proteomes" id="UP000319383">
    <property type="component" value="Chromosome"/>
</dbReference>
<dbReference type="KEGG" id="sdyn:Mal52_56720"/>
<evidence type="ECO:0008006" key="3">
    <source>
        <dbReference type="Google" id="ProtNLM"/>
    </source>
</evidence>
<dbReference type="EMBL" id="CP036276">
    <property type="protein sequence ID" value="QDU47144.1"/>
    <property type="molecule type" value="Genomic_DNA"/>
</dbReference>
<accession>A0A517ZXC3</accession>
<evidence type="ECO:0000313" key="1">
    <source>
        <dbReference type="EMBL" id="QDU47144.1"/>
    </source>
</evidence>